<dbReference type="PANTHER" id="PTHR11092">
    <property type="entry name" value="SUGAR NUCLEOTIDE EPIMERASE RELATED"/>
    <property type="match status" value="1"/>
</dbReference>
<dbReference type="Proteomes" id="UP000297475">
    <property type="component" value="Unassembled WGS sequence"/>
</dbReference>
<evidence type="ECO:0000313" key="4">
    <source>
        <dbReference type="EMBL" id="TGG90634.1"/>
    </source>
</evidence>
<evidence type="ECO:0000259" key="3">
    <source>
        <dbReference type="Pfam" id="PF08338"/>
    </source>
</evidence>
<dbReference type="InterPro" id="IPR013549">
    <property type="entry name" value="DUF1731"/>
</dbReference>
<dbReference type="NCBIfam" id="TIGR01777">
    <property type="entry name" value="yfcH"/>
    <property type="match status" value="1"/>
</dbReference>
<dbReference type="Pfam" id="PF01370">
    <property type="entry name" value="Epimerase"/>
    <property type="match status" value="1"/>
</dbReference>
<proteinExistence type="inferred from homology"/>
<dbReference type="Gene3D" id="3.40.50.720">
    <property type="entry name" value="NAD(P)-binding Rossmann-like Domain"/>
    <property type="match status" value="1"/>
</dbReference>
<comment type="caution">
    <text evidence="4">The sequence shown here is derived from an EMBL/GenBank/DDBJ whole genome shotgun (WGS) entry which is preliminary data.</text>
</comment>
<dbReference type="OrthoDB" id="9801773at2"/>
<reference evidence="4 5" key="1">
    <citation type="submission" date="2019-04" db="EMBL/GenBank/DDBJ databases">
        <title>Natronospirillum operosus gen. nov., sp. nov., a haloalkaliphilic satellite isolated from decaying biomass of laboratory culture of cyanobacterium Geitlerinema sp. and proposal of Natronospirillaceae fam. nov. and Saccharospirillaceae fam. nov.</title>
        <authorList>
            <person name="Kevbrin V."/>
            <person name="Boltyanskaya Y."/>
            <person name="Koziaeva V."/>
            <person name="Grouzdev D.S."/>
            <person name="Park M."/>
            <person name="Cho J."/>
        </authorList>
    </citation>
    <scope>NUCLEOTIDE SEQUENCE [LARGE SCALE GENOMIC DNA]</scope>
    <source>
        <strain evidence="4 5">G-116</strain>
    </source>
</reference>
<evidence type="ECO:0000256" key="1">
    <source>
        <dbReference type="ARBA" id="ARBA00009353"/>
    </source>
</evidence>
<organism evidence="4 5">
    <name type="scientific">Natronospirillum operosum</name>
    <dbReference type="NCBI Taxonomy" id="2759953"/>
    <lineage>
        <taxon>Bacteria</taxon>
        <taxon>Pseudomonadati</taxon>
        <taxon>Pseudomonadota</taxon>
        <taxon>Gammaproteobacteria</taxon>
        <taxon>Oceanospirillales</taxon>
        <taxon>Natronospirillaceae</taxon>
        <taxon>Natronospirillum</taxon>
    </lineage>
</organism>
<gene>
    <name evidence="4" type="ORF">E4656_18090</name>
</gene>
<dbReference type="InterPro" id="IPR001509">
    <property type="entry name" value="Epimerase_deHydtase"/>
</dbReference>
<dbReference type="InterPro" id="IPR036291">
    <property type="entry name" value="NAD(P)-bd_dom_sf"/>
</dbReference>
<evidence type="ECO:0000313" key="5">
    <source>
        <dbReference type="Proteomes" id="UP000297475"/>
    </source>
</evidence>
<feature type="domain" description="DUF1731" evidence="3">
    <location>
        <begin position="249"/>
        <end position="294"/>
    </location>
</feature>
<accession>A0A4Z0W6M2</accession>
<dbReference type="InterPro" id="IPR010099">
    <property type="entry name" value="SDR39U1"/>
</dbReference>
<feature type="domain" description="NAD-dependent epimerase/dehydratase" evidence="2">
    <location>
        <begin position="3"/>
        <end position="213"/>
    </location>
</feature>
<dbReference type="Pfam" id="PF08338">
    <property type="entry name" value="DUF1731"/>
    <property type="match status" value="1"/>
</dbReference>
<dbReference type="EMBL" id="SRMF01000012">
    <property type="protein sequence ID" value="TGG90634.1"/>
    <property type="molecule type" value="Genomic_DNA"/>
</dbReference>
<keyword evidence="5" id="KW-1185">Reference proteome</keyword>
<sequence length="297" mass="33076">MRVLICGGSGFLGQALARQLLADGHELVIHTRHPHKHRARGQLQAEWVGAFKDIREPVQAVVNLTGANLFTLPWTSGRKKTLLDSRIRTTEKLVAWMAAQKQKPQVFLTGSAVGFYGDQGDTLLTEDSEPGMGWPTEMVMAWESAARPAEQSGIRTIYLRTGLVLGSGGGLLQPLLPAFKLGLGGSLADGEFWYSWIHRDDWVRAVRFLIDTPTLQGPVNLTAPHPVRYQTFAHCLGRVLRRPVWLTPPRWLLKPILGERSDLMLASTRALPDRLVEAGFEWTHEELEPALAAICRR</sequence>
<dbReference type="AlphaFoldDB" id="A0A4Z0W6M2"/>
<dbReference type="PANTHER" id="PTHR11092:SF0">
    <property type="entry name" value="EPIMERASE FAMILY PROTEIN SDR39U1"/>
    <property type="match status" value="1"/>
</dbReference>
<protein>
    <submittedName>
        <fullName evidence="4">TIGR01777 family protein</fullName>
    </submittedName>
</protein>
<comment type="similarity">
    <text evidence="1">Belongs to the NAD(P)-dependent epimerase/dehydratase family. SDR39U1 subfamily.</text>
</comment>
<evidence type="ECO:0000259" key="2">
    <source>
        <dbReference type="Pfam" id="PF01370"/>
    </source>
</evidence>
<dbReference type="RefSeq" id="WP_135484722.1">
    <property type="nucleotide sequence ID" value="NZ_SRMF01000012.1"/>
</dbReference>
<dbReference type="SUPFAM" id="SSF51735">
    <property type="entry name" value="NAD(P)-binding Rossmann-fold domains"/>
    <property type="match status" value="1"/>
</dbReference>
<name>A0A4Z0W6M2_9GAMM</name>